<sequence length="757" mass="78123">MESQPDEACTNESLAASDVAVGGSVDGRNNNTGVSPMVVVAAPAAEAKPEDGAPPTSRKHTHFRKRALSTATNGTTGSNGFENGESLGGALSASGMSLLANSLNPMTSTGMGSGGEGSIVSFGLNFNFDSTSSPSNSDSGEGDKGDGKDGSDGEVKADGEKEKAEANVANGAPSGRQSSKKTSNGSGGSGSNNKKKAKTNDGPSPSANANSKENSESASDSGQDQDYNSGGSAASGSGNDGSSGGKSTISSLTTSSNQEWMASQNKGAKDAAAGEGNAKKSEGDANLPKAVSKDGAASGGKKRKKAPQGKTEGANDENSTGGYNTDEEQWGGKINNKGDGGVGNSIVHKQHHVVTTATGNSDPSSLTDSNIVRQSKAAGPPLKQARFSIDQAPHPRAVPSAETSAQMGLSSLSSDTPMPSAALNGRAALPSLMSAALISSSNPSAQAPVTTSAPKPRAKRGASGKHHSATLDPKKREERNAREKERSCRIAKQIDELRSLLSRGGVIVAKGTKSSVLSEAANYINLLQQQQVQWEMDRQAMLNKMQEVGASASVVNSQGQLPQSMPSMDPNGMMTQRPQMVSVAMPPNPHAQRANAFDMIGPNDYKFIFDNSAVGMAIASMGGAYVDCNDNFCKLSGYSKQEVCSMTIFNMTSRNDLQHAFDLISQMITPNIESPNQDESKSIILQGAVKSRNDLGLSISLIKGSQGIGRCFCVTLVRILSTDKSRPDVISVEMELPVIPNKNGDIGFGASPAYTSG</sequence>
<dbReference type="SMART" id="SM00353">
    <property type="entry name" value="HLH"/>
    <property type="match status" value="1"/>
</dbReference>
<dbReference type="EMBL" id="JALLPJ020000738">
    <property type="protein sequence ID" value="KAL3784115.1"/>
    <property type="molecule type" value="Genomic_DNA"/>
</dbReference>
<gene>
    <name evidence="4" type="ORF">ACHAWO_001023</name>
</gene>
<keyword evidence="5" id="KW-1185">Reference proteome</keyword>
<dbReference type="AlphaFoldDB" id="A0ABD3P7T7"/>
<evidence type="ECO:0008006" key="6">
    <source>
        <dbReference type="Google" id="ProtNLM"/>
    </source>
</evidence>
<feature type="region of interest" description="Disordered" evidence="1">
    <location>
        <begin position="1"/>
        <end position="423"/>
    </location>
</feature>
<feature type="compositionally biased region" description="Polar residues" evidence="1">
    <location>
        <begin position="248"/>
        <end position="266"/>
    </location>
</feature>
<dbReference type="InterPro" id="IPR011598">
    <property type="entry name" value="bHLH_dom"/>
</dbReference>
<accession>A0ABD3P7T7</accession>
<comment type="caution">
    <text evidence="4">The sequence shown here is derived from an EMBL/GenBank/DDBJ whole genome shotgun (WGS) entry which is preliminary data.</text>
</comment>
<feature type="domain" description="PAS" evidence="2">
    <location>
        <begin position="601"/>
        <end position="671"/>
    </location>
</feature>
<dbReference type="CDD" id="cd00130">
    <property type="entry name" value="PAS"/>
    <property type="match status" value="1"/>
</dbReference>
<feature type="compositionally biased region" description="Low complexity" evidence="1">
    <location>
        <begin position="69"/>
        <end position="110"/>
    </location>
</feature>
<feature type="compositionally biased region" description="Low complexity" evidence="1">
    <location>
        <begin position="203"/>
        <end position="221"/>
    </location>
</feature>
<evidence type="ECO:0000259" key="3">
    <source>
        <dbReference type="PROSITE" id="PS50888"/>
    </source>
</evidence>
<dbReference type="Gene3D" id="4.10.280.10">
    <property type="entry name" value="Helix-loop-helix DNA-binding domain"/>
    <property type="match status" value="1"/>
</dbReference>
<feature type="compositionally biased region" description="Low complexity" evidence="1">
    <location>
        <begin position="125"/>
        <end position="139"/>
    </location>
</feature>
<feature type="compositionally biased region" description="Basic and acidic residues" evidence="1">
    <location>
        <begin position="141"/>
        <end position="165"/>
    </location>
</feature>
<dbReference type="Pfam" id="PF13188">
    <property type="entry name" value="PAS_8"/>
    <property type="match status" value="1"/>
</dbReference>
<feature type="compositionally biased region" description="Polar residues" evidence="1">
    <location>
        <begin position="441"/>
        <end position="453"/>
    </location>
</feature>
<dbReference type="Pfam" id="PF00010">
    <property type="entry name" value="HLH"/>
    <property type="match status" value="1"/>
</dbReference>
<feature type="region of interest" description="Disordered" evidence="1">
    <location>
        <begin position="441"/>
        <end position="486"/>
    </location>
</feature>
<dbReference type="CDD" id="cd11393">
    <property type="entry name" value="bHLH_AtbHLH_like"/>
    <property type="match status" value="1"/>
</dbReference>
<feature type="compositionally biased region" description="Low complexity" evidence="1">
    <location>
        <begin position="34"/>
        <end position="46"/>
    </location>
</feature>
<dbReference type="InterPro" id="IPR045239">
    <property type="entry name" value="bHLH95_bHLH"/>
</dbReference>
<dbReference type="InterPro" id="IPR000014">
    <property type="entry name" value="PAS"/>
</dbReference>
<dbReference type="PROSITE" id="PS50888">
    <property type="entry name" value="BHLH"/>
    <property type="match status" value="1"/>
</dbReference>
<dbReference type="Proteomes" id="UP001530400">
    <property type="component" value="Unassembled WGS sequence"/>
</dbReference>
<dbReference type="InterPro" id="IPR035965">
    <property type="entry name" value="PAS-like_dom_sf"/>
</dbReference>
<evidence type="ECO:0000313" key="4">
    <source>
        <dbReference type="EMBL" id="KAL3784115.1"/>
    </source>
</evidence>
<evidence type="ECO:0000313" key="5">
    <source>
        <dbReference type="Proteomes" id="UP001530400"/>
    </source>
</evidence>
<dbReference type="InterPro" id="IPR036638">
    <property type="entry name" value="HLH_DNA-bd_sf"/>
</dbReference>
<evidence type="ECO:0000256" key="1">
    <source>
        <dbReference type="SAM" id="MobiDB-lite"/>
    </source>
</evidence>
<feature type="compositionally biased region" description="Polar residues" evidence="1">
    <location>
        <begin position="353"/>
        <end position="373"/>
    </location>
</feature>
<organism evidence="4 5">
    <name type="scientific">Cyclotella atomus</name>
    <dbReference type="NCBI Taxonomy" id="382360"/>
    <lineage>
        <taxon>Eukaryota</taxon>
        <taxon>Sar</taxon>
        <taxon>Stramenopiles</taxon>
        <taxon>Ochrophyta</taxon>
        <taxon>Bacillariophyta</taxon>
        <taxon>Coscinodiscophyceae</taxon>
        <taxon>Thalassiosirophycidae</taxon>
        <taxon>Stephanodiscales</taxon>
        <taxon>Stephanodiscaceae</taxon>
        <taxon>Cyclotella</taxon>
    </lineage>
</organism>
<proteinExistence type="predicted"/>
<feature type="domain" description="BHLH" evidence="3">
    <location>
        <begin position="474"/>
        <end position="527"/>
    </location>
</feature>
<dbReference type="SUPFAM" id="SSF55785">
    <property type="entry name" value="PYP-like sensor domain (PAS domain)"/>
    <property type="match status" value="1"/>
</dbReference>
<feature type="compositionally biased region" description="Polar residues" evidence="1">
    <location>
        <begin position="401"/>
        <end position="417"/>
    </location>
</feature>
<feature type="compositionally biased region" description="Basic and acidic residues" evidence="1">
    <location>
        <begin position="472"/>
        <end position="486"/>
    </location>
</feature>
<protein>
    <recommendedName>
        <fullName evidence="6">BHLH domain-containing protein</fullName>
    </recommendedName>
</protein>
<reference evidence="4 5" key="1">
    <citation type="submission" date="2024-10" db="EMBL/GenBank/DDBJ databases">
        <title>Updated reference genomes for cyclostephanoid diatoms.</title>
        <authorList>
            <person name="Roberts W.R."/>
            <person name="Alverson A.J."/>
        </authorList>
    </citation>
    <scope>NUCLEOTIDE SEQUENCE [LARGE SCALE GENOMIC DNA]</scope>
    <source>
        <strain evidence="4 5">AJA010-31</strain>
    </source>
</reference>
<dbReference type="NCBIfam" id="TIGR00229">
    <property type="entry name" value="sensory_box"/>
    <property type="match status" value="1"/>
</dbReference>
<feature type="compositionally biased region" description="Low complexity" evidence="1">
    <location>
        <begin position="228"/>
        <end position="237"/>
    </location>
</feature>
<dbReference type="PROSITE" id="PS50112">
    <property type="entry name" value="PAS"/>
    <property type="match status" value="1"/>
</dbReference>
<dbReference type="Gene3D" id="3.30.450.20">
    <property type="entry name" value="PAS domain"/>
    <property type="match status" value="1"/>
</dbReference>
<dbReference type="SMART" id="SM00091">
    <property type="entry name" value="PAS"/>
    <property type="match status" value="1"/>
</dbReference>
<name>A0ABD3P7T7_9STRA</name>
<evidence type="ECO:0000259" key="2">
    <source>
        <dbReference type="PROSITE" id="PS50112"/>
    </source>
</evidence>
<feature type="compositionally biased region" description="Basic residues" evidence="1">
    <location>
        <begin position="57"/>
        <end position="67"/>
    </location>
</feature>
<feature type="compositionally biased region" description="Basic residues" evidence="1">
    <location>
        <begin position="456"/>
        <end position="468"/>
    </location>
</feature>
<dbReference type="SUPFAM" id="SSF47459">
    <property type="entry name" value="HLH, helix-loop-helix DNA-binding domain"/>
    <property type="match status" value="1"/>
</dbReference>